<dbReference type="AlphaFoldDB" id="A0A4Y7TI47"/>
<evidence type="ECO:0000313" key="3">
    <source>
        <dbReference type="Proteomes" id="UP000298030"/>
    </source>
</evidence>
<reference evidence="2 3" key="1">
    <citation type="journal article" date="2019" name="Nat. Ecol. Evol.">
        <title>Megaphylogeny resolves global patterns of mushroom evolution.</title>
        <authorList>
            <person name="Varga T."/>
            <person name="Krizsan K."/>
            <person name="Foldi C."/>
            <person name="Dima B."/>
            <person name="Sanchez-Garcia M."/>
            <person name="Sanchez-Ramirez S."/>
            <person name="Szollosi G.J."/>
            <person name="Szarkandi J.G."/>
            <person name="Papp V."/>
            <person name="Albert L."/>
            <person name="Andreopoulos W."/>
            <person name="Angelini C."/>
            <person name="Antonin V."/>
            <person name="Barry K.W."/>
            <person name="Bougher N.L."/>
            <person name="Buchanan P."/>
            <person name="Buyck B."/>
            <person name="Bense V."/>
            <person name="Catcheside P."/>
            <person name="Chovatia M."/>
            <person name="Cooper J."/>
            <person name="Damon W."/>
            <person name="Desjardin D."/>
            <person name="Finy P."/>
            <person name="Geml J."/>
            <person name="Haridas S."/>
            <person name="Hughes K."/>
            <person name="Justo A."/>
            <person name="Karasinski D."/>
            <person name="Kautmanova I."/>
            <person name="Kiss B."/>
            <person name="Kocsube S."/>
            <person name="Kotiranta H."/>
            <person name="LaButti K.M."/>
            <person name="Lechner B.E."/>
            <person name="Liimatainen K."/>
            <person name="Lipzen A."/>
            <person name="Lukacs Z."/>
            <person name="Mihaltcheva S."/>
            <person name="Morgado L.N."/>
            <person name="Niskanen T."/>
            <person name="Noordeloos M.E."/>
            <person name="Ohm R.A."/>
            <person name="Ortiz-Santana B."/>
            <person name="Ovrebo C."/>
            <person name="Racz N."/>
            <person name="Riley R."/>
            <person name="Savchenko A."/>
            <person name="Shiryaev A."/>
            <person name="Soop K."/>
            <person name="Spirin V."/>
            <person name="Szebenyi C."/>
            <person name="Tomsovsky M."/>
            <person name="Tulloss R.E."/>
            <person name="Uehling J."/>
            <person name="Grigoriev I.V."/>
            <person name="Vagvolgyi C."/>
            <person name="Papp T."/>
            <person name="Martin F.M."/>
            <person name="Miettinen O."/>
            <person name="Hibbett D.S."/>
            <person name="Nagy L.G."/>
        </authorList>
    </citation>
    <scope>NUCLEOTIDE SEQUENCE [LARGE SCALE GENOMIC DNA]</scope>
    <source>
        <strain evidence="2 3">FP101781</strain>
    </source>
</reference>
<feature type="non-terminal residue" evidence="2">
    <location>
        <position position="1"/>
    </location>
</feature>
<keyword evidence="1" id="KW-0472">Membrane</keyword>
<accession>A0A4Y7TI47</accession>
<comment type="caution">
    <text evidence="2">The sequence shown here is derived from an EMBL/GenBank/DDBJ whole genome shotgun (WGS) entry which is preliminary data.</text>
</comment>
<proteinExistence type="predicted"/>
<name>A0A4Y7TI47_COPMI</name>
<evidence type="ECO:0000256" key="1">
    <source>
        <dbReference type="SAM" id="Phobius"/>
    </source>
</evidence>
<keyword evidence="3" id="KW-1185">Reference proteome</keyword>
<sequence>PPPEIVQTPGNAFTVLLTGPNTVIYSNTAVYQDRKRCVTSAIQRTSATSYSPVRYPFIFVFVRTFVLFSLSLQRWPALLLFLCLSLALLTLPTSSFVPSAVLHQAWLSRNERSS</sequence>
<keyword evidence="1" id="KW-1133">Transmembrane helix</keyword>
<feature type="transmembrane region" description="Helical" evidence="1">
    <location>
        <begin position="78"/>
        <end position="102"/>
    </location>
</feature>
<dbReference type="Proteomes" id="UP000298030">
    <property type="component" value="Unassembled WGS sequence"/>
</dbReference>
<keyword evidence="1" id="KW-0812">Transmembrane</keyword>
<gene>
    <name evidence="2" type="ORF">FA13DRAFT_1730661</name>
</gene>
<organism evidence="2 3">
    <name type="scientific">Coprinellus micaceus</name>
    <name type="common">Glistening ink-cap mushroom</name>
    <name type="synonym">Coprinus micaceus</name>
    <dbReference type="NCBI Taxonomy" id="71717"/>
    <lineage>
        <taxon>Eukaryota</taxon>
        <taxon>Fungi</taxon>
        <taxon>Dikarya</taxon>
        <taxon>Basidiomycota</taxon>
        <taxon>Agaricomycotina</taxon>
        <taxon>Agaricomycetes</taxon>
        <taxon>Agaricomycetidae</taxon>
        <taxon>Agaricales</taxon>
        <taxon>Agaricineae</taxon>
        <taxon>Psathyrellaceae</taxon>
        <taxon>Coprinellus</taxon>
    </lineage>
</organism>
<protein>
    <submittedName>
        <fullName evidence="2">Uncharacterized protein</fullName>
    </submittedName>
</protein>
<feature type="transmembrane region" description="Helical" evidence="1">
    <location>
        <begin position="53"/>
        <end position="72"/>
    </location>
</feature>
<evidence type="ECO:0000313" key="2">
    <source>
        <dbReference type="EMBL" id="TEB33608.1"/>
    </source>
</evidence>
<dbReference type="EMBL" id="QPFP01000012">
    <property type="protein sequence ID" value="TEB33608.1"/>
    <property type="molecule type" value="Genomic_DNA"/>
</dbReference>